<dbReference type="InterPro" id="IPR025252">
    <property type="entry name" value="DUF4200"/>
</dbReference>
<feature type="coiled-coil region" evidence="4">
    <location>
        <begin position="352"/>
        <end position="379"/>
    </location>
</feature>
<feature type="coiled-coil region" evidence="4">
    <location>
        <begin position="492"/>
        <end position="531"/>
    </location>
</feature>
<feature type="compositionally biased region" description="Polar residues" evidence="5">
    <location>
        <begin position="1"/>
        <end position="16"/>
    </location>
</feature>
<evidence type="ECO:0000313" key="8">
    <source>
        <dbReference type="Proteomes" id="UP000694417"/>
    </source>
</evidence>
<dbReference type="InterPro" id="IPR051147">
    <property type="entry name" value="CFAP_domain-containing"/>
</dbReference>
<evidence type="ECO:0000256" key="2">
    <source>
        <dbReference type="ARBA" id="ARBA00023054"/>
    </source>
</evidence>
<feature type="region of interest" description="Disordered" evidence="5">
    <location>
        <begin position="1"/>
        <end position="39"/>
    </location>
</feature>
<feature type="region of interest" description="Disordered" evidence="5">
    <location>
        <begin position="74"/>
        <end position="94"/>
    </location>
</feature>
<feature type="domain" description="DUF4200" evidence="6">
    <location>
        <begin position="140"/>
        <end position="258"/>
    </location>
</feature>
<dbReference type="PANTHER" id="PTHR21683:SF5">
    <property type="entry name" value="CILIA- AND FLAGELLA-ASSOCIATED PROTEIN 100"/>
    <property type="match status" value="1"/>
</dbReference>
<evidence type="ECO:0000256" key="3">
    <source>
        <dbReference type="ARBA" id="ARBA00023069"/>
    </source>
</evidence>
<gene>
    <name evidence="7" type="primary">CFAP100</name>
</gene>
<protein>
    <submittedName>
        <fullName evidence="7">Cilia and flagella associated protein 100</fullName>
    </submittedName>
</protein>
<evidence type="ECO:0000259" key="6">
    <source>
        <dbReference type="Pfam" id="PF13863"/>
    </source>
</evidence>
<dbReference type="GeneTree" id="ENSGT00940000153110"/>
<dbReference type="Proteomes" id="UP000694417">
    <property type="component" value="Unplaced"/>
</dbReference>
<comment type="subcellular location">
    <subcellularLocation>
        <location evidence="1">Cell projection</location>
        <location evidence="1">Cilium</location>
    </subcellularLocation>
</comment>
<keyword evidence="8" id="KW-1185">Reference proteome</keyword>
<feature type="compositionally biased region" description="Basic and acidic residues" evidence="5">
    <location>
        <begin position="18"/>
        <end position="31"/>
    </location>
</feature>
<sequence>MSPGKSLQTMNKSLSSIIEDHPEKPTKKDKGGSAVSNLSANPFHMSGDVDFFLFRDQELNKAILEREQRKAMQVHQKTTVSSKVSTKQSHLRRELQLEEEAEDRELQAEEEQMQAFQQETAWKLAMTREKKMEPDTLSSYIDQKRKMFLIQYAVEMKRSEIRRLESLASEEEARLKEAQKSLEMDSMLFDEFLRDNDANSVQAMRLAEKETKAKMDKIAEIRELTIQIMHVKSEIAKFEDTLQQYKMYKDFLYKVSPKEWLEGQERRRLALRKAKEMAQAPAKGGGIPAPGDKGSGTENVGPRGSSAGGRGPSRCWLLALSSSRSPAAPCRTPSLQEQVLFFTEPQQLLDIFKDLEEQNLSLIQNTQEMEETLEELNLTLKSTHVRMDREVQQLKQWVTTMTMSIAKEEEMASELELKARVFHFGEYMGDQQDKLLESLDHKVLDVYRRCVGGPQEANLGTVQMLTTIEHQLEELLESLERVPASWVEQIEKAQEKERHRRLREEKAMMQRMLQEERLQRARARAQAAVKRKRGRKLVCRSRPPVPRVKEEPEHPVVDKEKEELLFFFT</sequence>
<proteinExistence type="predicted"/>
<name>A0A8D2HBP9_UROPR</name>
<keyword evidence="3" id="KW-0966">Cell projection</keyword>
<organism evidence="7 8">
    <name type="scientific">Urocitellus parryii</name>
    <name type="common">Arctic ground squirrel</name>
    <name type="synonym">Spermophilus parryii</name>
    <dbReference type="NCBI Taxonomy" id="9999"/>
    <lineage>
        <taxon>Eukaryota</taxon>
        <taxon>Metazoa</taxon>
        <taxon>Chordata</taxon>
        <taxon>Craniata</taxon>
        <taxon>Vertebrata</taxon>
        <taxon>Euteleostomi</taxon>
        <taxon>Mammalia</taxon>
        <taxon>Eutheria</taxon>
        <taxon>Euarchontoglires</taxon>
        <taxon>Glires</taxon>
        <taxon>Rodentia</taxon>
        <taxon>Sciuromorpha</taxon>
        <taxon>Sciuridae</taxon>
        <taxon>Xerinae</taxon>
        <taxon>Marmotini</taxon>
        <taxon>Urocitellus</taxon>
    </lineage>
</organism>
<feature type="region of interest" description="Disordered" evidence="5">
    <location>
        <begin position="277"/>
        <end position="310"/>
    </location>
</feature>
<reference evidence="7" key="2">
    <citation type="submission" date="2025-09" db="UniProtKB">
        <authorList>
            <consortium name="Ensembl"/>
        </authorList>
    </citation>
    <scope>IDENTIFICATION</scope>
</reference>
<reference evidence="7" key="1">
    <citation type="submission" date="2025-08" db="UniProtKB">
        <authorList>
            <consortium name="Ensembl"/>
        </authorList>
    </citation>
    <scope>IDENTIFICATION</scope>
</reference>
<dbReference type="Pfam" id="PF13863">
    <property type="entry name" value="DUF4200"/>
    <property type="match status" value="1"/>
</dbReference>
<dbReference type="AlphaFoldDB" id="A0A8D2HBP9"/>
<evidence type="ECO:0000313" key="7">
    <source>
        <dbReference type="Ensembl" id="ENSUPAP00010010948.1"/>
    </source>
</evidence>
<dbReference type="GO" id="GO:0036064">
    <property type="term" value="C:ciliary basal body"/>
    <property type="evidence" value="ECO:0007669"/>
    <property type="project" value="Ensembl"/>
</dbReference>
<feature type="compositionally biased region" description="Low complexity" evidence="5">
    <location>
        <begin position="74"/>
        <end position="88"/>
    </location>
</feature>
<accession>A0A8D2HBP9</accession>
<keyword evidence="3" id="KW-0969">Cilium</keyword>
<evidence type="ECO:0000256" key="4">
    <source>
        <dbReference type="SAM" id="Coils"/>
    </source>
</evidence>
<keyword evidence="2 4" id="KW-0175">Coiled coil</keyword>
<feature type="coiled-coil region" evidence="4">
    <location>
        <begin position="154"/>
        <end position="181"/>
    </location>
</feature>
<dbReference type="Ensembl" id="ENSUPAT00010012577.1">
    <property type="protein sequence ID" value="ENSUPAP00010010948.1"/>
    <property type="gene ID" value="ENSUPAG00010008828.1"/>
</dbReference>
<evidence type="ECO:0000256" key="1">
    <source>
        <dbReference type="ARBA" id="ARBA00004138"/>
    </source>
</evidence>
<evidence type="ECO:0000256" key="5">
    <source>
        <dbReference type="SAM" id="MobiDB-lite"/>
    </source>
</evidence>
<dbReference type="PANTHER" id="PTHR21683">
    <property type="entry name" value="COILED-COIL DOMAIN-CONTAINING PROTEIN 42 LIKE-2-LIKE-RELATED"/>
    <property type="match status" value="1"/>
</dbReference>